<dbReference type="InterPro" id="IPR058548">
    <property type="entry name" value="MlaB-like_STAS"/>
</dbReference>
<comment type="caution">
    <text evidence="2">The sequence shown here is derived from an EMBL/GenBank/DDBJ whole genome shotgun (WGS) entry which is preliminary data.</text>
</comment>
<protein>
    <submittedName>
        <fullName evidence="2">STAS domain-containing protein</fullName>
    </submittedName>
</protein>
<evidence type="ECO:0000313" key="3">
    <source>
        <dbReference type="Proteomes" id="UP000517694"/>
    </source>
</evidence>
<proteinExistence type="predicted"/>
<dbReference type="PROSITE" id="PS50801">
    <property type="entry name" value="STAS"/>
    <property type="match status" value="1"/>
</dbReference>
<dbReference type="GO" id="GO:0043856">
    <property type="term" value="F:anti-sigma factor antagonist activity"/>
    <property type="evidence" value="ECO:0007669"/>
    <property type="project" value="TreeGrafter"/>
</dbReference>
<dbReference type="Pfam" id="PF13466">
    <property type="entry name" value="STAS_2"/>
    <property type="match status" value="1"/>
</dbReference>
<dbReference type="InterPro" id="IPR002645">
    <property type="entry name" value="STAS_dom"/>
</dbReference>
<dbReference type="SUPFAM" id="SSF52091">
    <property type="entry name" value="SpoIIaa-like"/>
    <property type="match status" value="1"/>
</dbReference>
<dbReference type="InterPro" id="IPR036513">
    <property type="entry name" value="STAS_dom_sf"/>
</dbReference>
<dbReference type="PANTHER" id="PTHR33495">
    <property type="entry name" value="ANTI-SIGMA FACTOR ANTAGONIST TM_1081-RELATED-RELATED"/>
    <property type="match status" value="1"/>
</dbReference>
<keyword evidence="3" id="KW-1185">Reference proteome</keyword>
<dbReference type="OrthoDB" id="4262547at2"/>
<sequence>MINDGVGDQRSPDQAGKETPAGAGVIQYAWCGAWVVVAHGSYDVHSIKPLAAALQAAAGKHAKVVLDTSGVTFADSSFLNLLIHTHQTAPLRVVAPAPQLQRLLELTGADTVLEVRDTLREAAAS</sequence>
<feature type="domain" description="STAS" evidence="1">
    <location>
        <begin position="32"/>
        <end position="125"/>
    </location>
</feature>
<name>A0A7X1HZ09_9ACTN</name>
<dbReference type="PANTHER" id="PTHR33495:SF2">
    <property type="entry name" value="ANTI-SIGMA FACTOR ANTAGONIST TM_1081-RELATED"/>
    <property type="match status" value="1"/>
</dbReference>
<evidence type="ECO:0000313" key="2">
    <source>
        <dbReference type="EMBL" id="MBC2865812.1"/>
    </source>
</evidence>
<gene>
    <name evidence="2" type="ORF">H1R13_12685</name>
</gene>
<evidence type="ECO:0000259" key="1">
    <source>
        <dbReference type="PROSITE" id="PS50801"/>
    </source>
</evidence>
<organism evidence="2 3">
    <name type="scientific">Streptomyces mexicanus</name>
    <dbReference type="NCBI Taxonomy" id="178566"/>
    <lineage>
        <taxon>Bacteria</taxon>
        <taxon>Bacillati</taxon>
        <taxon>Actinomycetota</taxon>
        <taxon>Actinomycetes</taxon>
        <taxon>Kitasatosporales</taxon>
        <taxon>Streptomycetaceae</taxon>
        <taxon>Streptomyces</taxon>
    </lineage>
</organism>
<dbReference type="CDD" id="cd07043">
    <property type="entry name" value="STAS_anti-anti-sigma_factors"/>
    <property type="match status" value="1"/>
</dbReference>
<dbReference type="Gene3D" id="3.30.750.24">
    <property type="entry name" value="STAS domain"/>
    <property type="match status" value="1"/>
</dbReference>
<dbReference type="AlphaFoldDB" id="A0A7X1HZ09"/>
<dbReference type="Proteomes" id="UP000517694">
    <property type="component" value="Unassembled WGS sequence"/>
</dbReference>
<accession>A0A7X1HZ09</accession>
<dbReference type="EMBL" id="JACMHY010000004">
    <property type="protein sequence ID" value="MBC2865812.1"/>
    <property type="molecule type" value="Genomic_DNA"/>
</dbReference>
<reference evidence="2 3" key="1">
    <citation type="submission" date="2020-08" db="EMBL/GenBank/DDBJ databases">
        <title>Whole-Genome Sequence of French Clinical Streptomyces mexicanus Strain Q0842.</title>
        <authorList>
            <person name="Boxberger M."/>
            <person name="La Scola B."/>
        </authorList>
    </citation>
    <scope>NUCLEOTIDE SEQUENCE [LARGE SCALE GENOMIC DNA]</scope>
    <source>
        <strain evidence="2 3">Marseille-Q0842</strain>
    </source>
</reference>